<feature type="region of interest" description="Disordered" evidence="4">
    <location>
        <begin position="302"/>
        <end position="324"/>
    </location>
</feature>
<dbReference type="InterPro" id="IPR047201">
    <property type="entry name" value="ERI-1_3'hExo-like"/>
</dbReference>
<evidence type="ECO:0000256" key="4">
    <source>
        <dbReference type="SAM" id="MobiDB-lite"/>
    </source>
</evidence>
<sequence>MNYIVMDLEWNQSYNGHMGEHPRMPFEIIEIGAVKVDKNLNIIDEYSSLIKPKIYKKLHSKIRTILNYDENDLNLGRGFKEVCSEFLEWCGDNYIFCTWGPMDLTELQTNMDFYYMDKLPRPLKFLNLQSIYASITNQSGSPQTMSKLEKAVSEMNIPENEPFHTALNDARYTALVMKEMKVKNINQLYSFDLYIAPKDKAEEIEEFHNNQYEYISRIFKNKQVALDDKKVTEIKCFKCNKKVKTYIDWFSNSPSSYMCVGKCWMHGCFCGKIKFKTSNNSYYIQKTIKPIDKAGIEAIKQKQEDIREKRKEKRHMKSSGSSIK</sequence>
<dbReference type="Proteomes" id="UP000283295">
    <property type="component" value="Unassembled WGS sequence"/>
</dbReference>
<organism evidence="6 7">
    <name type="scientific">Coprococcus eutactus</name>
    <dbReference type="NCBI Taxonomy" id="33043"/>
    <lineage>
        <taxon>Bacteria</taxon>
        <taxon>Bacillati</taxon>
        <taxon>Bacillota</taxon>
        <taxon>Clostridia</taxon>
        <taxon>Lachnospirales</taxon>
        <taxon>Lachnospiraceae</taxon>
        <taxon>Coprococcus</taxon>
    </lineage>
</organism>
<comment type="caution">
    <text evidence="6">The sequence shown here is derived from an EMBL/GenBank/DDBJ whole genome shotgun (WGS) entry which is preliminary data.</text>
</comment>
<dbReference type="InterPro" id="IPR051274">
    <property type="entry name" value="3-5_Exoribonuclease"/>
</dbReference>
<dbReference type="PANTHER" id="PTHR23044:SF61">
    <property type="entry name" value="3'-5' EXORIBONUCLEASE 1-RELATED"/>
    <property type="match status" value="1"/>
</dbReference>
<accession>A0A412ID58</accession>
<dbReference type="Gene3D" id="3.30.420.10">
    <property type="entry name" value="Ribonuclease H-like superfamily/Ribonuclease H"/>
    <property type="match status" value="1"/>
</dbReference>
<reference evidence="6 7" key="1">
    <citation type="submission" date="2018-08" db="EMBL/GenBank/DDBJ databases">
        <title>A genome reference for cultivated species of the human gut microbiota.</title>
        <authorList>
            <person name="Zou Y."/>
            <person name="Xue W."/>
            <person name="Luo G."/>
        </authorList>
    </citation>
    <scope>NUCLEOTIDE SEQUENCE [LARGE SCALE GENOMIC DNA]</scope>
    <source>
        <strain evidence="6 7">AF22-21</strain>
    </source>
</reference>
<proteinExistence type="predicted"/>
<dbReference type="InterPro" id="IPR013520">
    <property type="entry name" value="Ribonucl_H"/>
</dbReference>
<dbReference type="InterPro" id="IPR012337">
    <property type="entry name" value="RNaseH-like_sf"/>
</dbReference>
<dbReference type="InterPro" id="IPR036397">
    <property type="entry name" value="RNaseH_sf"/>
</dbReference>
<dbReference type="GeneID" id="92833570"/>
<dbReference type="RefSeq" id="WP_022058155.1">
    <property type="nucleotide sequence ID" value="NZ_CABIWG010000002.1"/>
</dbReference>
<gene>
    <name evidence="6" type="ORF">DWX94_14415</name>
</gene>
<dbReference type="Pfam" id="PF00929">
    <property type="entry name" value="RNase_T"/>
    <property type="match status" value="1"/>
</dbReference>
<dbReference type="OrthoDB" id="159416at2"/>
<evidence type="ECO:0000313" key="6">
    <source>
        <dbReference type="EMBL" id="RGS34782.1"/>
    </source>
</evidence>
<dbReference type="CDD" id="cd06133">
    <property type="entry name" value="ERI-1_3'hExo_like"/>
    <property type="match status" value="1"/>
</dbReference>
<dbReference type="SUPFAM" id="SSF53098">
    <property type="entry name" value="Ribonuclease H-like"/>
    <property type="match status" value="1"/>
</dbReference>
<keyword evidence="1" id="KW-0540">Nuclease</keyword>
<name>A0A412ID58_9FIRM</name>
<evidence type="ECO:0000259" key="5">
    <source>
        <dbReference type="SMART" id="SM00479"/>
    </source>
</evidence>
<dbReference type="SMART" id="SM00479">
    <property type="entry name" value="EXOIII"/>
    <property type="match status" value="1"/>
</dbReference>
<evidence type="ECO:0000256" key="2">
    <source>
        <dbReference type="ARBA" id="ARBA00022801"/>
    </source>
</evidence>
<dbReference type="AlphaFoldDB" id="A0A412ID58"/>
<evidence type="ECO:0000256" key="1">
    <source>
        <dbReference type="ARBA" id="ARBA00022722"/>
    </source>
</evidence>
<evidence type="ECO:0000256" key="3">
    <source>
        <dbReference type="ARBA" id="ARBA00022839"/>
    </source>
</evidence>
<protein>
    <recommendedName>
        <fullName evidence="5">Exonuclease domain-containing protein</fullName>
    </recommendedName>
</protein>
<keyword evidence="3" id="KW-0269">Exonuclease</keyword>
<dbReference type="EMBL" id="QRVK01000086">
    <property type="protein sequence ID" value="RGS34782.1"/>
    <property type="molecule type" value="Genomic_DNA"/>
</dbReference>
<dbReference type="GO" id="GO:0000175">
    <property type="term" value="F:3'-5'-RNA exonuclease activity"/>
    <property type="evidence" value="ECO:0007669"/>
    <property type="project" value="InterPro"/>
</dbReference>
<dbReference type="PANTHER" id="PTHR23044">
    <property type="entry name" value="3'-5' EXONUCLEASE ERI1-RELATED"/>
    <property type="match status" value="1"/>
</dbReference>
<evidence type="ECO:0000313" key="7">
    <source>
        <dbReference type="Proteomes" id="UP000283295"/>
    </source>
</evidence>
<keyword evidence="2" id="KW-0378">Hydrolase</keyword>
<dbReference type="GO" id="GO:0003676">
    <property type="term" value="F:nucleic acid binding"/>
    <property type="evidence" value="ECO:0007669"/>
    <property type="project" value="InterPro"/>
</dbReference>
<feature type="domain" description="Exonuclease" evidence="5">
    <location>
        <begin position="2"/>
        <end position="186"/>
    </location>
</feature>